<dbReference type="AlphaFoldDB" id="A0A2R3ZAC4"/>
<reference evidence="2" key="1">
    <citation type="submission" date="2018-03" db="EMBL/GenBank/DDBJ databases">
        <title>Gramella fulva sp. nov., isolated from a dry surface of tidal flat.</title>
        <authorList>
            <person name="Hwang S.H."/>
            <person name="Hwang W.M."/>
            <person name="Kang K."/>
            <person name="Ahn T.-Y."/>
        </authorList>
    </citation>
    <scope>NUCLEOTIDE SEQUENCE [LARGE SCALE GENOMIC DNA]</scope>
    <source>
        <strain evidence="2">SH35</strain>
    </source>
</reference>
<evidence type="ECO:0000313" key="1">
    <source>
        <dbReference type="EMBL" id="AVR47248.1"/>
    </source>
</evidence>
<sequence>MIQDPNPQKLEVILERPPKVKIMSFHYSENSYVNYGRRWTAHSLIEHSKKYPVFYLPLAGLHIGGYPWGNSSIDNFIYHSKRVQNANLDNPIILDDMGQIADGWHRVVKAILEGKETVKAIRLEDMPEPDEFLKEE</sequence>
<dbReference type="EMBL" id="CP028136">
    <property type="protein sequence ID" value="AVR47248.1"/>
    <property type="molecule type" value="Genomic_DNA"/>
</dbReference>
<name>A0A2R3ZAC4_9FLAO</name>
<organism evidence="1 2">
    <name type="scientific">Christiangramia fulva</name>
    <dbReference type="NCBI Taxonomy" id="2126553"/>
    <lineage>
        <taxon>Bacteria</taxon>
        <taxon>Pseudomonadati</taxon>
        <taxon>Bacteroidota</taxon>
        <taxon>Flavobacteriia</taxon>
        <taxon>Flavobacteriales</taxon>
        <taxon>Flavobacteriaceae</taxon>
        <taxon>Christiangramia</taxon>
    </lineage>
</organism>
<protein>
    <submittedName>
        <fullName evidence="1">Uncharacterized protein</fullName>
    </submittedName>
</protein>
<dbReference type="OrthoDB" id="7856828at2"/>
<dbReference type="KEGG" id="grs:C7S20_19430"/>
<gene>
    <name evidence="1" type="ORF">C7S20_19430</name>
</gene>
<evidence type="ECO:0000313" key="2">
    <source>
        <dbReference type="Proteomes" id="UP000241507"/>
    </source>
</evidence>
<accession>A0A2R3ZAC4</accession>
<dbReference type="Proteomes" id="UP000241507">
    <property type="component" value="Chromosome"/>
</dbReference>
<keyword evidence="2" id="KW-1185">Reference proteome</keyword>
<dbReference type="RefSeq" id="WP_107014014.1">
    <property type="nucleotide sequence ID" value="NZ_CP028136.1"/>
</dbReference>
<proteinExistence type="predicted"/>